<sequence>MDKYFDGTYEKITDIQVKNYNKKLGNTDYSFFCEKCKNKGLVAVKVCRNNMFDMVLQQCDCVERLQAEQSKEQSGLKENFGKFTFENFDISKDYAKTVLEKAKENVPTNDWFFIGGQIGSGKTHICTAISEKLLMSATTVKFVSWRDLMSDLKNGFSGRPTFFDFETFKHTEVLYLDDFLHGKATDFEIEKAFEIIDYRYRNSKKTIISSEMLSSEILQLSQSIGSRIIEKSKGFVCNIKRDTERNYRLSNNNQKSLNIKN</sequence>
<evidence type="ECO:0000259" key="1">
    <source>
        <dbReference type="Pfam" id="PF00308"/>
    </source>
</evidence>
<keyword evidence="2" id="KW-0547">Nucleotide-binding</keyword>
<dbReference type="PANTHER" id="PTHR30050">
    <property type="entry name" value="CHROMOSOMAL REPLICATION INITIATOR PROTEIN DNAA"/>
    <property type="match status" value="1"/>
</dbReference>
<dbReference type="Pfam" id="PF00308">
    <property type="entry name" value="Bac_DnaA"/>
    <property type="match status" value="1"/>
</dbReference>
<proteinExistence type="predicted"/>
<name>A0A8S5SPK4_9CAUD</name>
<accession>A0A8S5SPK4</accession>
<dbReference type="GO" id="GO:0006260">
    <property type="term" value="P:DNA replication"/>
    <property type="evidence" value="ECO:0007669"/>
    <property type="project" value="TreeGrafter"/>
</dbReference>
<dbReference type="GO" id="GO:0004386">
    <property type="term" value="F:helicase activity"/>
    <property type="evidence" value="ECO:0007669"/>
    <property type="project" value="UniProtKB-KW"/>
</dbReference>
<dbReference type="Gene3D" id="3.40.50.300">
    <property type="entry name" value="P-loop containing nucleotide triphosphate hydrolases"/>
    <property type="match status" value="1"/>
</dbReference>
<feature type="domain" description="Chromosomal replication initiator protein DnaA ATPAse" evidence="1">
    <location>
        <begin position="82"/>
        <end position="228"/>
    </location>
</feature>
<dbReference type="PANTHER" id="PTHR30050:SF10">
    <property type="entry name" value="PHAGE-LIKE ELEMENT PBSX PROTEIN XKDC"/>
    <property type="match status" value="1"/>
</dbReference>
<keyword evidence="2" id="KW-0067">ATP-binding</keyword>
<protein>
    <submittedName>
        <fullName evidence="2">Replicative helicase</fullName>
    </submittedName>
</protein>
<keyword evidence="2" id="KW-0378">Hydrolase</keyword>
<reference evidence="2" key="1">
    <citation type="journal article" date="2021" name="Proc. Natl. Acad. Sci. U.S.A.">
        <title>A Catalog of Tens of Thousands of Viruses from Human Metagenomes Reveals Hidden Associations with Chronic Diseases.</title>
        <authorList>
            <person name="Tisza M.J."/>
            <person name="Buck C.B."/>
        </authorList>
    </citation>
    <scope>NUCLEOTIDE SEQUENCE</scope>
    <source>
        <strain evidence="2">CtnR613</strain>
    </source>
</reference>
<dbReference type="InterPro" id="IPR027417">
    <property type="entry name" value="P-loop_NTPase"/>
</dbReference>
<dbReference type="EMBL" id="BK032640">
    <property type="protein sequence ID" value="DAF52623.1"/>
    <property type="molecule type" value="Genomic_DNA"/>
</dbReference>
<organism evidence="2">
    <name type="scientific">Siphoviridae sp. ctnR613</name>
    <dbReference type="NCBI Taxonomy" id="2827939"/>
    <lineage>
        <taxon>Viruses</taxon>
        <taxon>Duplodnaviria</taxon>
        <taxon>Heunggongvirae</taxon>
        <taxon>Uroviricota</taxon>
        <taxon>Caudoviricetes</taxon>
    </lineage>
</organism>
<dbReference type="InterPro" id="IPR013317">
    <property type="entry name" value="DnaA_dom"/>
</dbReference>
<evidence type="ECO:0000313" key="2">
    <source>
        <dbReference type="EMBL" id="DAF52623.1"/>
    </source>
</evidence>
<dbReference type="SUPFAM" id="SSF52540">
    <property type="entry name" value="P-loop containing nucleoside triphosphate hydrolases"/>
    <property type="match status" value="1"/>
</dbReference>
<keyword evidence="2" id="KW-0347">Helicase</keyword>